<dbReference type="GO" id="GO:0005096">
    <property type="term" value="F:GTPase activator activity"/>
    <property type="evidence" value="ECO:0007669"/>
    <property type="project" value="UniProtKB-KW"/>
</dbReference>
<sequence length="374" mass="41695">MATAGQTSKASDVTEANEEIAKIQELTSLTLSIQKLKESLKILTRICSRVTNKDDLKNDINVHEALADVLDVLKHMLMVYPVLQSTEILLKAQNLVNLAQGCTVSGKRKDIQESIDELAIAFSIRVSEYVLGTSGEIDFEFTPSINVKKTDRQVSNTSSTSDALTTFGVPLDQHLKATGATIPHIVTKCIQEIDERGILIKGIYRVSGVKSKVEKLCQEFETYGCSVNLSDVHPNVIANVLKLYLRQLPQPLFTFQLYPELIKLAKNWPCTPTKDQSKHCIEELRSLLNKLPKCHYATVRFIMQHLKRVADQNEVNNMSPGNLGIVFGPTVLRLKDTRSCLNSLLDTVHQSRIVELVITHASVLFTNLRKASNS</sequence>
<accession>A0A9P0ALC5</accession>
<organism evidence="3 4">
    <name type="scientific">Bemisia tabaci</name>
    <name type="common">Sweetpotato whitefly</name>
    <name type="synonym">Aleurodes tabaci</name>
    <dbReference type="NCBI Taxonomy" id="7038"/>
    <lineage>
        <taxon>Eukaryota</taxon>
        <taxon>Metazoa</taxon>
        <taxon>Ecdysozoa</taxon>
        <taxon>Arthropoda</taxon>
        <taxon>Hexapoda</taxon>
        <taxon>Insecta</taxon>
        <taxon>Pterygota</taxon>
        <taxon>Neoptera</taxon>
        <taxon>Paraneoptera</taxon>
        <taxon>Hemiptera</taxon>
        <taxon>Sternorrhyncha</taxon>
        <taxon>Aleyrodoidea</taxon>
        <taxon>Aleyrodidae</taxon>
        <taxon>Aleyrodinae</taxon>
        <taxon>Bemisia</taxon>
    </lineage>
</organism>
<dbReference type="GO" id="GO:0007165">
    <property type="term" value="P:signal transduction"/>
    <property type="evidence" value="ECO:0007669"/>
    <property type="project" value="InterPro"/>
</dbReference>
<dbReference type="PANTHER" id="PTHR15228:SF25">
    <property type="entry name" value="F-BAR DOMAIN-CONTAINING PROTEIN"/>
    <property type="match status" value="1"/>
</dbReference>
<evidence type="ECO:0000259" key="2">
    <source>
        <dbReference type="PROSITE" id="PS50238"/>
    </source>
</evidence>
<reference evidence="3" key="1">
    <citation type="submission" date="2021-12" db="EMBL/GenBank/DDBJ databases">
        <authorList>
            <person name="King R."/>
        </authorList>
    </citation>
    <scope>NUCLEOTIDE SEQUENCE</scope>
</reference>
<dbReference type="Pfam" id="PF24235">
    <property type="entry name" value="RHG29_45_N"/>
    <property type="match status" value="1"/>
</dbReference>
<dbReference type="SUPFAM" id="SSF48350">
    <property type="entry name" value="GTPase activation domain, GAP"/>
    <property type="match status" value="1"/>
</dbReference>
<feature type="domain" description="Rho-GAP" evidence="2">
    <location>
        <begin position="169"/>
        <end position="365"/>
    </location>
</feature>
<keyword evidence="4" id="KW-1185">Reference proteome</keyword>
<dbReference type="Pfam" id="PF00620">
    <property type="entry name" value="RhoGAP"/>
    <property type="match status" value="1"/>
</dbReference>
<dbReference type="SMART" id="SM00324">
    <property type="entry name" value="RhoGAP"/>
    <property type="match status" value="1"/>
</dbReference>
<proteinExistence type="predicted"/>
<dbReference type="GO" id="GO:0051056">
    <property type="term" value="P:regulation of small GTPase mediated signal transduction"/>
    <property type="evidence" value="ECO:0007669"/>
    <property type="project" value="UniProtKB-ARBA"/>
</dbReference>
<dbReference type="Gene3D" id="1.10.555.10">
    <property type="entry name" value="Rho GTPase activation protein"/>
    <property type="match status" value="1"/>
</dbReference>
<dbReference type="InterPro" id="IPR000198">
    <property type="entry name" value="RhoGAP_dom"/>
</dbReference>
<dbReference type="InterPro" id="IPR051025">
    <property type="entry name" value="RhoGAP"/>
</dbReference>
<dbReference type="AlphaFoldDB" id="A0A9P0ALC5"/>
<evidence type="ECO:0000313" key="3">
    <source>
        <dbReference type="EMBL" id="CAH0395680.1"/>
    </source>
</evidence>
<dbReference type="EMBL" id="OU963870">
    <property type="protein sequence ID" value="CAH0395680.1"/>
    <property type="molecule type" value="Genomic_DNA"/>
</dbReference>
<gene>
    <name evidence="3" type="ORF">BEMITA_LOCUS13835</name>
</gene>
<dbReference type="PROSITE" id="PS50238">
    <property type="entry name" value="RHOGAP"/>
    <property type="match status" value="1"/>
</dbReference>
<dbReference type="PANTHER" id="PTHR15228">
    <property type="entry name" value="SPERMATHECAL PHYSIOLOGY VARIANT"/>
    <property type="match status" value="1"/>
</dbReference>
<keyword evidence="1" id="KW-0343">GTPase activation</keyword>
<evidence type="ECO:0000313" key="4">
    <source>
        <dbReference type="Proteomes" id="UP001152759"/>
    </source>
</evidence>
<evidence type="ECO:0000256" key="1">
    <source>
        <dbReference type="ARBA" id="ARBA00022468"/>
    </source>
</evidence>
<dbReference type="Proteomes" id="UP001152759">
    <property type="component" value="Chromosome 9"/>
</dbReference>
<protein>
    <recommendedName>
        <fullName evidence="2">Rho-GAP domain-containing protein</fullName>
    </recommendedName>
</protein>
<dbReference type="InterPro" id="IPR008936">
    <property type="entry name" value="Rho_GTPase_activation_prot"/>
</dbReference>
<name>A0A9P0ALC5_BEMTA</name>
<dbReference type="InterPro" id="IPR057028">
    <property type="entry name" value="RHG29_45_N"/>
</dbReference>
<dbReference type="KEGG" id="btab:109041376"/>